<dbReference type="Proteomes" id="UP000663859">
    <property type="component" value="Unassembled WGS sequence"/>
</dbReference>
<protein>
    <submittedName>
        <fullName evidence="2">Lipoate-protein ligase A</fullName>
    </submittedName>
</protein>
<dbReference type="PANTHER" id="PTHR43679">
    <property type="entry name" value="OCTANOYLTRANSFERASE LIPM-RELATED"/>
    <property type="match status" value="1"/>
</dbReference>
<proteinExistence type="predicted"/>
<evidence type="ECO:0000313" key="2">
    <source>
        <dbReference type="EMBL" id="CAF0699021.1"/>
    </source>
</evidence>
<dbReference type="Pfam" id="PF21948">
    <property type="entry name" value="LplA-B_cat"/>
    <property type="match status" value="1"/>
</dbReference>
<evidence type="ECO:0000313" key="3">
    <source>
        <dbReference type="Proteomes" id="UP000663859"/>
    </source>
</evidence>
<dbReference type="GO" id="GO:0016874">
    <property type="term" value="F:ligase activity"/>
    <property type="evidence" value="ECO:0007669"/>
    <property type="project" value="UniProtKB-KW"/>
</dbReference>
<reference evidence="2" key="1">
    <citation type="submission" date="2021-02" db="EMBL/GenBank/DDBJ databases">
        <authorList>
            <person name="Cremers G."/>
            <person name="Picone N."/>
        </authorList>
    </citation>
    <scope>NUCLEOTIDE SEQUENCE</scope>
    <source>
        <strain evidence="2">PQ17</strain>
    </source>
</reference>
<keyword evidence="3" id="KW-1185">Reference proteome</keyword>
<evidence type="ECO:0000259" key="1">
    <source>
        <dbReference type="PROSITE" id="PS51733"/>
    </source>
</evidence>
<dbReference type="PROSITE" id="PS51733">
    <property type="entry name" value="BPL_LPL_CATALYTIC"/>
    <property type="match status" value="1"/>
</dbReference>
<dbReference type="PANTHER" id="PTHR43679:SF2">
    <property type="entry name" value="OCTANOYL-[GCVH]:PROTEIN N-OCTANOYLTRANSFERASE"/>
    <property type="match status" value="1"/>
</dbReference>
<dbReference type="InterPro" id="IPR050664">
    <property type="entry name" value="Octanoyltrans_LipM/LipL"/>
</dbReference>
<keyword evidence="2" id="KW-0436">Ligase</keyword>
<organism evidence="2 3">
    <name type="scientific">Candidatus Methylacidithermus pantelleriae</name>
    <dbReference type="NCBI Taxonomy" id="2744239"/>
    <lineage>
        <taxon>Bacteria</taxon>
        <taxon>Pseudomonadati</taxon>
        <taxon>Verrucomicrobiota</taxon>
        <taxon>Methylacidiphilae</taxon>
        <taxon>Methylacidiphilales</taxon>
        <taxon>Methylacidiphilaceae</taxon>
        <taxon>Candidatus Methylacidithermus</taxon>
    </lineage>
</organism>
<accession>A0A8J2BJ37</accession>
<dbReference type="SUPFAM" id="SSF55681">
    <property type="entry name" value="Class II aaRS and biotin synthetases"/>
    <property type="match status" value="1"/>
</dbReference>
<feature type="domain" description="BPL/LPL catalytic" evidence="1">
    <location>
        <begin position="10"/>
        <end position="196"/>
    </location>
</feature>
<dbReference type="AlphaFoldDB" id="A0A8J2BJ37"/>
<dbReference type="InterPro" id="IPR045864">
    <property type="entry name" value="aa-tRNA-synth_II/BPL/LPL"/>
</dbReference>
<dbReference type="EMBL" id="CAJNOB010000023">
    <property type="protein sequence ID" value="CAF0699021.1"/>
    <property type="molecule type" value="Genomic_DNA"/>
</dbReference>
<name>A0A8J2BJ37_9BACT</name>
<comment type="caution">
    <text evidence="2">The sequence shown here is derived from an EMBL/GenBank/DDBJ whole genome shotgun (WGS) entry which is preliminary data.</text>
</comment>
<dbReference type="Gene3D" id="3.30.930.10">
    <property type="entry name" value="Bira Bifunctional Protein, Domain 2"/>
    <property type="match status" value="1"/>
</dbReference>
<sequence length="203" mass="22916">MALDEVLFVGVRQPVLRFYGWDQPCWTIGYSQSWKEVPEGACFIRRITGGGSVLHGEDLTYSLVVPRECEFARLSPRESYRRIHGALRDALGKLGLSADLAREMDGCASPRCFDSATIFDVTVKGRKIAGGAQRRSKKGLLHQGSIRLDAISDWEALEAVFASFLALELKVHWTMDSPTQQEGQEAHMLERLRYTSPAWNKRW</sequence>
<gene>
    <name evidence="2" type="ORF">MPNT_30098</name>
</gene>
<dbReference type="RefSeq" id="WP_174582086.1">
    <property type="nucleotide sequence ID" value="NZ_CAJNOB010000023.1"/>
</dbReference>
<dbReference type="InterPro" id="IPR004143">
    <property type="entry name" value="BPL_LPL_catalytic"/>
</dbReference>